<reference evidence="2" key="2">
    <citation type="journal article" date="2023" name="ISME Commun">
        <title>Characterization of a bloom-associated alphaproteobacterial lineage, 'Candidatus Phycosocius': insights into freshwater algal-bacterial interactions.</title>
        <authorList>
            <person name="Tanabe Y."/>
            <person name="Yamaguchi H."/>
            <person name="Yoshida M."/>
            <person name="Kai A."/>
            <person name="Okazaki Y."/>
        </authorList>
    </citation>
    <scope>NUCLEOTIDE SEQUENCE</scope>
    <source>
        <strain evidence="2">BOTRYCO-1</strain>
    </source>
</reference>
<feature type="transmembrane region" description="Helical" evidence="1">
    <location>
        <begin position="129"/>
        <end position="150"/>
    </location>
</feature>
<proteinExistence type="predicted"/>
<accession>A0ABQ4PWI0</accession>
<keyword evidence="1" id="KW-1133">Transmembrane helix</keyword>
<feature type="transmembrane region" description="Helical" evidence="1">
    <location>
        <begin position="96"/>
        <end position="117"/>
    </location>
</feature>
<gene>
    <name evidence="2" type="ORF">PsB1_1579</name>
</gene>
<feature type="transmembrane region" description="Helical" evidence="1">
    <location>
        <begin position="16"/>
        <end position="33"/>
    </location>
</feature>
<keyword evidence="1" id="KW-0472">Membrane</keyword>
<dbReference type="Proteomes" id="UP001161064">
    <property type="component" value="Unassembled WGS sequence"/>
</dbReference>
<reference evidence="2" key="1">
    <citation type="submission" date="2021-05" db="EMBL/GenBank/DDBJ databases">
        <authorList>
            <person name="Tanabe Y."/>
        </authorList>
    </citation>
    <scope>NUCLEOTIDE SEQUENCE</scope>
    <source>
        <strain evidence="2">BOTRYCO-1</strain>
    </source>
</reference>
<feature type="transmembrane region" description="Helical" evidence="1">
    <location>
        <begin position="53"/>
        <end position="75"/>
    </location>
</feature>
<keyword evidence="3" id="KW-1185">Reference proteome</keyword>
<keyword evidence="1" id="KW-0812">Transmembrane</keyword>
<evidence type="ECO:0000256" key="1">
    <source>
        <dbReference type="SAM" id="Phobius"/>
    </source>
</evidence>
<name>A0ABQ4PWI0_9PROT</name>
<dbReference type="RefSeq" id="WP_284360318.1">
    <property type="nucleotide sequence ID" value="NZ_BPFZ01000009.1"/>
</dbReference>
<organism evidence="2 3">
    <name type="scientific">Candidatus Phycosocius spiralis</name>
    <dbReference type="NCBI Taxonomy" id="2815099"/>
    <lineage>
        <taxon>Bacteria</taxon>
        <taxon>Pseudomonadati</taxon>
        <taxon>Pseudomonadota</taxon>
        <taxon>Alphaproteobacteria</taxon>
        <taxon>Caulobacterales</taxon>
        <taxon>Caulobacterales incertae sedis</taxon>
        <taxon>Candidatus Phycosocius</taxon>
    </lineage>
</organism>
<dbReference type="EMBL" id="BPFZ01000009">
    <property type="protein sequence ID" value="GIU67425.1"/>
    <property type="molecule type" value="Genomic_DNA"/>
</dbReference>
<evidence type="ECO:0000313" key="3">
    <source>
        <dbReference type="Proteomes" id="UP001161064"/>
    </source>
</evidence>
<sequence length="190" mass="21361">METRITCAIAELGQRAYRMLTVSIAVGIIFQILPGRGIDSSLEGSSFNYFSHAPFGPILLILANFLVIFIGTPLGDRDDLRNPTYQSGIPQRRTRLSRALLVVSMLILISFMVYMVTSMINHTRFQDSHIAELVGFYIVFAISSHGAAVIERVRWVLELRAEQGHVLAFGEEGEEVDTGSRIPWYRRATR</sequence>
<protein>
    <submittedName>
        <fullName evidence="2">Uncharacterized protein</fullName>
    </submittedName>
</protein>
<comment type="caution">
    <text evidence="2">The sequence shown here is derived from an EMBL/GenBank/DDBJ whole genome shotgun (WGS) entry which is preliminary data.</text>
</comment>
<evidence type="ECO:0000313" key="2">
    <source>
        <dbReference type="EMBL" id="GIU67425.1"/>
    </source>
</evidence>